<protein>
    <recommendedName>
        <fullName evidence="3">TIGR02444 family protein</fullName>
    </recommendedName>
</protein>
<dbReference type="NCBIfam" id="TIGR02444">
    <property type="entry name" value="TIGR02444 family protein"/>
    <property type="match status" value="1"/>
</dbReference>
<evidence type="ECO:0000313" key="2">
    <source>
        <dbReference type="Proteomes" id="UP001501600"/>
    </source>
</evidence>
<dbReference type="Pfam" id="PF14375">
    <property type="entry name" value="Cys_rich_CWC"/>
    <property type="match status" value="1"/>
</dbReference>
<dbReference type="EMBL" id="BAABLF010000002">
    <property type="protein sequence ID" value="GAA5186556.1"/>
    <property type="molecule type" value="Genomic_DNA"/>
</dbReference>
<gene>
    <name evidence="1" type="ORF">GCM10025772_02330</name>
</gene>
<dbReference type="Pfam" id="PF09523">
    <property type="entry name" value="DUF2390"/>
    <property type="match status" value="1"/>
</dbReference>
<dbReference type="InterPro" id="IPR012659">
    <property type="entry name" value="CHP02444"/>
</dbReference>
<evidence type="ECO:0008006" key="3">
    <source>
        <dbReference type="Google" id="ProtNLM"/>
    </source>
</evidence>
<reference evidence="2" key="1">
    <citation type="journal article" date="2019" name="Int. J. Syst. Evol. Microbiol.">
        <title>The Global Catalogue of Microorganisms (GCM) 10K type strain sequencing project: providing services to taxonomists for standard genome sequencing and annotation.</title>
        <authorList>
            <consortium name="The Broad Institute Genomics Platform"/>
            <consortium name="The Broad Institute Genome Sequencing Center for Infectious Disease"/>
            <person name="Wu L."/>
            <person name="Ma J."/>
        </authorList>
    </citation>
    <scope>NUCLEOTIDE SEQUENCE [LARGE SCALE GENOMIC DNA]</scope>
    <source>
        <strain evidence="2">JCM 18720</strain>
    </source>
</reference>
<name>A0ABP9RSZ0_9GAMM</name>
<comment type="caution">
    <text evidence="1">The sequence shown here is derived from an EMBL/GenBank/DDBJ whole genome shotgun (WGS) entry which is preliminary data.</text>
</comment>
<dbReference type="InterPro" id="IPR032720">
    <property type="entry name" value="Cys_rich_CWC"/>
</dbReference>
<dbReference type="Proteomes" id="UP001501600">
    <property type="component" value="Unassembled WGS sequence"/>
</dbReference>
<organism evidence="1 2">
    <name type="scientific">Ferrimonas gelatinilytica</name>
    <dbReference type="NCBI Taxonomy" id="1255257"/>
    <lineage>
        <taxon>Bacteria</taxon>
        <taxon>Pseudomonadati</taxon>
        <taxon>Pseudomonadota</taxon>
        <taxon>Gammaproteobacteria</taxon>
        <taxon>Alteromonadales</taxon>
        <taxon>Ferrimonadaceae</taxon>
        <taxon>Ferrimonas</taxon>
    </lineage>
</organism>
<keyword evidence="2" id="KW-1185">Reference proteome</keyword>
<evidence type="ECO:0000313" key="1">
    <source>
        <dbReference type="EMBL" id="GAA5186556.1"/>
    </source>
</evidence>
<accession>A0ABP9RSZ0</accession>
<proteinExistence type="predicted"/>
<sequence length="235" mass="26021">MTMTQTPSADTFWQFSLDLWETGAVSEIALTLQERHGLEPNLLLLALWLQQSGQFLNAGQFRQLEQGHRAWCDQVLIPYRQLRRRAKADLDKVGYQRLLEGELVLERRSQALLLKALAPMKTALSGDNLDACLDALDLPLHRMDLPLSSQLHSLFHDRQGNTPDLDGGTPTDPSTIAPIAKCCPRCGARFDCRAGADCWCFSALPQGTPRLPLDGAAKEEGCLCPACLRDAAARR</sequence>